<dbReference type="STRING" id="913024.SAMN05421741_11437"/>
<feature type="chain" id="PRO_5011722465" evidence="1">
    <location>
        <begin position="21"/>
        <end position="223"/>
    </location>
</feature>
<proteinExistence type="predicted"/>
<evidence type="ECO:0000313" key="2">
    <source>
        <dbReference type="EMBL" id="SFN93161.1"/>
    </source>
</evidence>
<dbReference type="EMBL" id="FOVI01000014">
    <property type="protein sequence ID" value="SFN93161.1"/>
    <property type="molecule type" value="Genomic_DNA"/>
</dbReference>
<keyword evidence="3" id="KW-1185">Reference proteome</keyword>
<sequence>MKLFLMKYLLLFFMTTLVMSCKKEKDTIAEMNADDYTVEWSKIDYDSIKGSDKNYELIELFIPKDKSKDTLRNQVKFYSDGKLNEAYSQYYDLEVEATDKKHTYLAKIKLHSEYSNLPIRGRYADFFFHNFYKDSTSLETKNFDNVDEFEIEFINFHNDRFAGVVTEYFVRDTIINNMNDKVNMRTIETVITNKKNMAGLFIENGSFFNERKISLKGYKRLTQ</sequence>
<accession>A0A1I5D2Q2</accession>
<dbReference type="PROSITE" id="PS51257">
    <property type="entry name" value="PROKAR_LIPOPROTEIN"/>
    <property type="match status" value="1"/>
</dbReference>
<dbReference type="Proteomes" id="UP000199036">
    <property type="component" value="Unassembled WGS sequence"/>
</dbReference>
<name>A0A1I5D2Q2_9FLAO</name>
<evidence type="ECO:0000256" key="1">
    <source>
        <dbReference type="SAM" id="SignalP"/>
    </source>
</evidence>
<dbReference type="AlphaFoldDB" id="A0A1I5D2Q2"/>
<protein>
    <submittedName>
        <fullName evidence="2">Uncharacterized protein</fullName>
    </submittedName>
</protein>
<gene>
    <name evidence="2" type="ORF">SAMN05421741_11437</name>
</gene>
<feature type="signal peptide" evidence="1">
    <location>
        <begin position="1"/>
        <end position="20"/>
    </location>
</feature>
<organism evidence="2 3">
    <name type="scientific">Paenimyroides ummariense</name>
    <dbReference type="NCBI Taxonomy" id="913024"/>
    <lineage>
        <taxon>Bacteria</taxon>
        <taxon>Pseudomonadati</taxon>
        <taxon>Bacteroidota</taxon>
        <taxon>Flavobacteriia</taxon>
        <taxon>Flavobacteriales</taxon>
        <taxon>Flavobacteriaceae</taxon>
        <taxon>Paenimyroides</taxon>
    </lineage>
</organism>
<evidence type="ECO:0000313" key="3">
    <source>
        <dbReference type="Proteomes" id="UP000199036"/>
    </source>
</evidence>
<reference evidence="3" key="1">
    <citation type="submission" date="2016-10" db="EMBL/GenBank/DDBJ databases">
        <authorList>
            <person name="Varghese N."/>
            <person name="Submissions S."/>
        </authorList>
    </citation>
    <scope>NUCLEOTIDE SEQUENCE [LARGE SCALE GENOMIC DNA]</scope>
    <source>
        <strain evidence="3">DS-12</strain>
    </source>
</reference>
<keyword evidence="1" id="KW-0732">Signal</keyword>